<keyword evidence="3 4" id="KW-0862">Zinc</keyword>
<feature type="binding site" evidence="4">
    <location>
        <position position="86"/>
    </location>
    <ligand>
        <name>Zn(2+)</name>
        <dbReference type="ChEBI" id="CHEBI:29105"/>
    </ligand>
</feature>
<evidence type="ECO:0000313" key="6">
    <source>
        <dbReference type="EMBL" id="CAG7611334.1"/>
    </source>
</evidence>
<dbReference type="EC" id="3.5.4.28" evidence="4"/>
<dbReference type="HAMAP" id="MF_01281">
    <property type="entry name" value="MTA_SAH_deamin"/>
    <property type="match status" value="1"/>
</dbReference>
<feature type="binding site" evidence="4">
    <location>
        <position position="234"/>
    </location>
    <ligand>
        <name>Zn(2+)</name>
        <dbReference type="ChEBI" id="CHEBI:29105"/>
    </ligand>
</feature>
<comment type="catalytic activity">
    <reaction evidence="4">
        <text>S-adenosyl-L-homocysteine + H2O + H(+) = S-inosyl-L-homocysteine + NH4(+)</text>
        <dbReference type="Rhea" id="RHEA:20716"/>
        <dbReference type="ChEBI" id="CHEBI:15377"/>
        <dbReference type="ChEBI" id="CHEBI:15378"/>
        <dbReference type="ChEBI" id="CHEBI:28938"/>
        <dbReference type="ChEBI" id="CHEBI:57856"/>
        <dbReference type="ChEBI" id="CHEBI:57985"/>
        <dbReference type="EC" id="3.5.4.28"/>
    </reaction>
</comment>
<feature type="binding site" evidence="4">
    <location>
        <position position="167"/>
    </location>
    <ligand>
        <name>substrate</name>
    </ligand>
</feature>
<dbReference type="GO" id="GO:0046872">
    <property type="term" value="F:metal ion binding"/>
    <property type="evidence" value="ECO:0007669"/>
    <property type="project" value="UniProtKB-KW"/>
</dbReference>
<dbReference type="FunFam" id="3.20.20.140:FF:000014">
    <property type="entry name" value="5-methylthioadenosine/S-adenosylhomocysteine deaminase"/>
    <property type="match status" value="1"/>
</dbReference>
<feature type="binding site" evidence="4">
    <location>
        <position position="88"/>
    </location>
    <ligand>
        <name>Zn(2+)</name>
        <dbReference type="ChEBI" id="CHEBI:29105"/>
    </ligand>
</feature>
<evidence type="ECO:0000256" key="2">
    <source>
        <dbReference type="ARBA" id="ARBA00022801"/>
    </source>
</evidence>
<dbReference type="AlphaFoldDB" id="A0A916K0B1"/>
<comment type="caution">
    <text evidence="4">Lacks conserved residue(s) required for the propagation of feature annotation.</text>
</comment>
<dbReference type="Proteomes" id="UP000693672">
    <property type="component" value="Unassembled WGS sequence"/>
</dbReference>
<organism evidence="6 7">
    <name type="scientific">Paenibacillus solanacearum</name>
    <dbReference type="NCBI Taxonomy" id="2048548"/>
    <lineage>
        <taxon>Bacteria</taxon>
        <taxon>Bacillati</taxon>
        <taxon>Bacillota</taxon>
        <taxon>Bacilli</taxon>
        <taxon>Bacillales</taxon>
        <taxon>Paenibacillaceae</taxon>
        <taxon>Paenibacillus</taxon>
    </lineage>
</organism>
<feature type="binding site" evidence="4">
    <location>
        <position position="115"/>
    </location>
    <ligand>
        <name>substrate</name>
    </ligand>
</feature>
<evidence type="ECO:0000256" key="3">
    <source>
        <dbReference type="ARBA" id="ARBA00022833"/>
    </source>
</evidence>
<feature type="binding site" evidence="4">
    <location>
        <position position="322"/>
    </location>
    <ligand>
        <name>substrate</name>
    </ligand>
</feature>
<dbReference type="GO" id="GO:0050270">
    <property type="term" value="F:S-adenosylhomocysteine deaminase activity"/>
    <property type="evidence" value="ECO:0007669"/>
    <property type="project" value="UniProtKB-UniRule"/>
</dbReference>
<dbReference type="EC" id="3.5.4.31" evidence="4"/>
<name>A0A916K0B1_9BACL</name>
<dbReference type="Pfam" id="PF01979">
    <property type="entry name" value="Amidohydro_1"/>
    <property type="match status" value="1"/>
</dbReference>
<comment type="caution">
    <text evidence="6">The sequence shown here is derived from an EMBL/GenBank/DDBJ whole genome shotgun (WGS) entry which is preliminary data.</text>
</comment>
<dbReference type="GO" id="GO:0090614">
    <property type="term" value="F:5'-methylthioadenosine deaminase activity"/>
    <property type="evidence" value="ECO:0007669"/>
    <property type="project" value="UniProtKB-UniRule"/>
</dbReference>
<feature type="binding site" evidence="4">
    <location>
        <position position="322"/>
    </location>
    <ligand>
        <name>Zn(2+)</name>
        <dbReference type="ChEBI" id="CHEBI:29105"/>
    </ligand>
</feature>
<evidence type="ECO:0000259" key="5">
    <source>
        <dbReference type="Pfam" id="PF01979"/>
    </source>
</evidence>
<evidence type="ECO:0000256" key="1">
    <source>
        <dbReference type="ARBA" id="ARBA00022723"/>
    </source>
</evidence>
<comment type="catalytic activity">
    <reaction evidence="4">
        <text>S-methyl-5'-thioadenosine + H2O + H(+) = S-methyl-5'-thioinosine + NH4(+)</text>
        <dbReference type="Rhea" id="RHEA:25025"/>
        <dbReference type="ChEBI" id="CHEBI:15377"/>
        <dbReference type="ChEBI" id="CHEBI:15378"/>
        <dbReference type="ChEBI" id="CHEBI:17509"/>
        <dbReference type="ChEBI" id="CHEBI:28938"/>
        <dbReference type="ChEBI" id="CHEBI:48595"/>
        <dbReference type="EC" id="3.5.4.31"/>
    </reaction>
</comment>
<proteinExistence type="inferred from homology"/>
<gene>
    <name evidence="4 6" type="primary">mtaD</name>
    <name evidence="6" type="ORF">PAESOLCIP111_01365</name>
</gene>
<protein>
    <recommendedName>
        <fullName evidence="4">5-methylthioadenosine/S-adenosylhomocysteine deaminase</fullName>
        <shortName evidence="4">MTA/SAH deaminase</shortName>
        <ecNumber evidence="4">3.5.4.28</ecNumber>
        <ecNumber evidence="4">3.5.4.31</ecNumber>
    </recommendedName>
</protein>
<dbReference type="PANTHER" id="PTHR43794:SF11">
    <property type="entry name" value="AMIDOHYDROLASE-RELATED DOMAIN-CONTAINING PROTEIN"/>
    <property type="match status" value="1"/>
</dbReference>
<reference evidence="6" key="1">
    <citation type="submission" date="2021-06" db="EMBL/GenBank/DDBJ databases">
        <authorList>
            <person name="Criscuolo A."/>
        </authorList>
    </citation>
    <scope>NUCLEOTIDE SEQUENCE</scope>
    <source>
        <strain evidence="6">CIP111600</strain>
    </source>
</reference>
<keyword evidence="2 4" id="KW-0378">Hydrolase</keyword>
<comment type="similarity">
    <text evidence="4">Belongs to the metallo-dependent hydrolases superfamily. MTA/SAH deaminase family.</text>
</comment>
<keyword evidence="1 4" id="KW-0479">Metal-binding</keyword>
<dbReference type="InterPro" id="IPR023512">
    <property type="entry name" value="Deaminase_MtaD/DadD"/>
</dbReference>
<feature type="domain" description="Amidohydrolase-related" evidence="5">
    <location>
        <begin position="79"/>
        <end position="424"/>
    </location>
</feature>
<keyword evidence="7" id="KW-1185">Reference proteome</keyword>
<evidence type="ECO:0000313" key="7">
    <source>
        <dbReference type="Proteomes" id="UP000693672"/>
    </source>
</evidence>
<dbReference type="PANTHER" id="PTHR43794">
    <property type="entry name" value="AMINOHYDROLASE SSNA-RELATED"/>
    <property type="match status" value="1"/>
</dbReference>
<feature type="binding site" evidence="4">
    <location>
        <position position="207"/>
    </location>
    <ligand>
        <name>substrate</name>
    </ligand>
</feature>
<comment type="function">
    <text evidence="4">Catalyzes the deamination of 5-methylthioadenosine and S-adenosyl-L-homocysteine into 5-methylthioinosine and S-inosyl-L-homocysteine, respectively. Is also able to deaminate adenosine.</text>
</comment>
<dbReference type="InterPro" id="IPR006680">
    <property type="entry name" value="Amidohydro-rel"/>
</dbReference>
<sequence length="453" mass="50064">MLKEVHWRMESQSDSKGRGIEMSKTIIYNGTFITMNAESPVVHGNMEIEGNRITYIGDKLPQPLEQYAEKVDGKGKLFMPGFVNTHGHAAMSLLRGYGDDMALQVWLQEKMWPMEGKFSSHDVRIGTMLSLLEMVKGGTTTFVDMYDHMDQVAEASVISGIRACLTRGVIGLCPRDVQDAKLAEAIQFAKNWHGQADGRITAMMSPHGPYTCPPDYIERIVQAAHDLDLPMHTHMSETAREVQDNVDQYGLRPVAHLEKLGVFTRPTLVAHAVHLTDEEIEVMAKYDVRVSHNPGSNLKLASGVARVPDLQKAGVLVSLGTDGAASNNNLDMLEEIRLAALIHKGVSGDPVAVAAWDALKMGTLDGAKSIWLHDVGALQAGMKADFIAMDMDQPHFYPRTNMISHVVYSASSRDVTDVCVDGRFIVRNGECLTLDEEKIKFEAQQCFERLTAE</sequence>
<dbReference type="EMBL" id="CAJVAS010000004">
    <property type="protein sequence ID" value="CAG7611334.1"/>
    <property type="molecule type" value="Genomic_DNA"/>
</dbReference>
<comment type="cofactor">
    <cofactor evidence="4">
        <name>Zn(2+)</name>
        <dbReference type="ChEBI" id="CHEBI:29105"/>
    </cofactor>
    <text evidence="4">Binds 1 zinc ion per subunit.</text>
</comment>
<dbReference type="CDD" id="cd01298">
    <property type="entry name" value="ATZ_TRZ_like"/>
    <property type="match status" value="1"/>
</dbReference>
<feature type="binding site" evidence="4">
    <location>
        <position position="237"/>
    </location>
    <ligand>
        <name>substrate</name>
    </ligand>
</feature>
<dbReference type="InterPro" id="IPR050287">
    <property type="entry name" value="MTA/SAH_deaminase"/>
</dbReference>
<accession>A0A916K0B1</accession>
<evidence type="ECO:0000256" key="4">
    <source>
        <dbReference type="HAMAP-Rule" id="MF_01281"/>
    </source>
</evidence>